<dbReference type="Proteomes" id="UP000070560">
    <property type="component" value="Chromosome"/>
</dbReference>
<dbReference type="PANTHER" id="PTHR12126:SF11">
    <property type="entry name" value="NADH DEHYDROGENASE [UBIQUINONE] 1 ALPHA SUBCOMPLEX SUBUNIT 9, MITOCHONDRIAL"/>
    <property type="match status" value="1"/>
</dbReference>
<dbReference type="EMBL" id="CP013015">
    <property type="protein sequence ID" value="AMM40035.1"/>
    <property type="molecule type" value="Genomic_DNA"/>
</dbReference>
<dbReference type="OrthoDB" id="9804595at2"/>
<sequence>MIFVTGATGFVGNHLVKTLLAFDQKVKCLVRPGSESRLRYPVKIVKGDIFSPDLAEKMSGCKALIHLIGIIREFPKKNITFKRLHVKATQVAIEAAKKAGIKRFIHMSALGTGPQAVTEYHKTKWQAERLVQESGLVYTIFRPSVIYGPYDHFTTLLARIIKRSPFIPIIGDGLYKLQPVHVNTVALAFVLALFLGDTHNHTYEIGGPQALTYREIVDTIAEHFKKRIKKVYIPMKIIKSVTIKLESFSFYPLTQEMLTMLIAGNVVKEQSFYKIFPLSPIRFKESLGFLK</sequence>
<organism evidence="2 3">
    <name type="scientific">Desulfofervidus auxilii</name>
    <dbReference type="NCBI Taxonomy" id="1621989"/>
    <lineage>
        <taxon>Bacteria</taxon>
        <taxon>Pseudomonadati</taxon>
        <taxon>Thermodesulfobacteriota</taxon>
        <taxon>Candidatus Desulfofervidia</taxon>
        <taxon>Candidatus Desulfofervidales</taxon>
        <taxon>Candidatus Desulfofervidaceae</taxon>
        <taxon>Candidatus Desulfofervidus</taxon>
    </lineage>
</organism>
<reference evidence="2 3" key="1">
    <citation type="submission" date="2015-10" db="EMBL/GenBank/DDBJ databases">
        <title>Candidatus Desulfofervidus auxilii, a hydrogenotrophic sulfate-reducing bacterium involved in the thermophilic anaerobic oxidation of methane.</title>
        <authorList>
            <person name="Krukenberg V."/>
            <person name="Richter M."/>
            <person name="Wegener G."/>
        </authorList>
    </citation>
    <scope>NUCLEOTIDE SEQUENCE [LARGE SCALE GENOMIC DNA]</scope>
    <source>
        <strain evidence="2 3">HS1</strain>
    </source>
</reference>
<protein>
    <submittedName>
        <fullName evidence="2">Nucleoside-diphosphate sugar epimerase</fullName>
    </submittedName>
</protein>
<proteinExistence type="predicted"/>
<accession>A0A7U4QIL1</accession>
<dbReference type="AlphaFoldDB" id="A0A7U4QIL1"/>
<dbReference type="InterPro" id="IPR051207">
    <property type="entry name" value="ComplexI_NDUFA9_subunit"/>
</dbReference>
<evidence type="ECO:0000313" key="2">
    <source>
        <dbReference type="EMBL" id="AMM40035.1"/>
    </source>
</evidence>
<feature type="domain" description="NAD-dependent epimerase/dehydratase" evidence="1">
    <location>
        <begin position="2"/>
        <end position="206"/>
    </location>
</feature>
<dbReference type="KEGG" id="daw:HS1_000229"/>
<gene>
    <name evidence="2" type="ORF">HS1_000229</name>
</gene>
<dbReference type="InterPro" id="IPR001509">
    <property type="entry name" value="Epimerase_deHydtase"/>
</dbReference>
<dbReference type="PANTHER" id="PTHR12126">
    <property type="entry name" value="NADH-UBIQUINONE OXIDOREDUCTASE 39 KDA SUBUNIT-RELATED"/>
    <property type="match status" value="1"/>
</dbReference>
<dbReference type="Gene3D" id="3.40.50.720">
    <property type="entry name" value="NAD(P)-binding Rossmann-like Domain"/>
    <property type="match status" value="1"/>
</dbReference>
<evidence type="ECO:0000259" key="1">
    <source>
        <dbReference type="Pfam" id="PF01370"/>
    </source>
</evidence>
<dbReference type="InterPro" id="IPR036291">
    <property type="entry name" value="NAD(P)-bd_dom_sf"/>
</dbReference>
<dbReference type="GO" id="GO:0044877">
    <property type="term" value="F:protein-containing complex binding"/>
    <property type="evidence" value="ECO:0007669"/>
    <property type="project" value="TreeGrafter"/>
</dbReference>
<dbReference type="RefSeq" id="WP_066060342.1">
    <property type="nucleotide sequence ID" value="NZ_CP013015.1"/>
</dbReference>
<name>A0A7U4QIL1_DESA2</name>
<dbReference type="Pfam" id="PF01370">
    <property type="entry name" value="Epimerase"/>
    <property type="match status" value="1"/>
</dbReference>
<dbReference type="SUPFAM" id="SSF51735">
    <property type="entry name" value="NAD(P)-binding Rossmann-fold domains"/>
    <property type="match status" value="1"/>
</dbReference>
<evidence type="ECO:0000313" key="3">
    <source>
        <dbReference type="Proteomes" id="UP000070560"/>
    </source>
</evidence>
<keyword evidence="3" id="KW-1185">Reference proteome</keyword>